<dbReference type="PROSITE" id="PS50893">
    <property type="entry name" value="ABC_TRANSPORTER_2"/>
    <property type="match status" value="1"/>
</dbReference>
<dbReference type="eggNOG" id="COG1134">
    <property type="taxonomic scope" value="Bacteria"/>
</dbReference>
<evidence type="ECO:0000256" key="6">
    <source>
        <dbReference type="ARBA" id="ARBA00022967"/>
    </source>
</evidence>
<dbReference type="CDD" id="cd03220">
    <property type="entry name" value="ABC_KpsT_Wzt"/>
    <property type="match status" value="1"/>
</dbReference>
<dbReference type="GO" id="GO:0016020">
    <property type="term" value="C:membrane"/>
    <property type="evidence" value="ECO:0007669"/>
    <property type="project" value="InterPro"/>
</dbReference>
<evidence type="ECO:0000256" key="5">
    <source>
        <dbReference type="ARBA" id="ARBA00022840"/>
    </source>
</evidence>
<dbReference type="RefSeq" id="WP_007086036.1">
    <property type="nucleotide sequence ID" value="NZ_AJLS01000115.1"/>
</dbReference>
<dbReference type="FunFam" id="3.40.50.300:FF:003010">
    <property type="entry name" value="Teichoic acids export ATP-binding protein TagH"/>
    <property type="match status" value="1"/>
</dbReference>
<dbReference type="GO" id="GO:0005524">
    <property type="term" value="F:ATP binding"/>
    <property type="evidence" value="ECO:0007669"/>
    <property type="project" value="UniProtKB-KW"/>
</dbReference>
<dbReference type="InterPro" id="IPR027417">
    <property type="entry name" value="P-loop_NTPase"/>
</dbReference>
<evidence type="ECO:0000313" key="10">
    <source>
        <dbReference type="EMBL" id="EKN66468.1"/>
    </source>
</evidence>
<proteinExistence type="inferred from homology"/>
<keyword evidence="7 8" id="KW-0472">Membrane</keyword>
<evidence type="ECO:0000256" key="2">
    <source>
        <dbReference type="ARBA" id="ARBA00022448"/>
    </source>
</evidence>
<name>K6DEH4_9BACI</name>
<evidence type="ECO:0000259" key="9">
    <source>
        <dbReference type="PROSITE" id="PS50893"/>
    </source>
</evidence>
<dbReference type="InterPro" id="IPR050683">
    <property type="entry name" value="Bact_Polysacc_Export_ATP-bd"/>
</dbReference>
<dbReference type="InterPro" id="IPR003593">
    <property type="entry name" value="AAA+_ATPase"/>
</dbReference>
<evidence type="ECO:0000256" key="8">
    <source>
        <dbReference type="SAM" id="Phobius"/>
    </source>
</evidence>
<evidence type="ECO:0000256" key="1">
    <source>
        <dbReference type="ARBA" id="ARBA00005417"/>
    </source>
</evidence>
<feature type="domain" description="ABC transporter" evidence="9">
    <location>
        <begin position="22"/>
        <end position="244"/>
    </location>
</feature>
<keyword evidence="3" id="KW-1003">Cell membrane</keyword>
<evidence type="ECO:0000256" key="3">
    <source>
        <dbReference type="ARBA" id="ARBA00022475"/>
    </source>
</evidence>
<keyword evidence="8" id="KW-0812">Transmembrane</keyword>
<reference evidence="10 11" key="1">
    <citation type="journal article" date="2012" name="Front. Microbiol.">
        <title>Redundancy and modularity in membrane-associated dissimilatory nitrate reduction in Bacillus.</title>
        <authorList>
            <person name="Heylen K."/>
            <person name="Keltjens J."/>
        </authorList>
    </citation>
    <scope>NUCLEOTIDE SEQUENCE [LARGE SCALE GENOMIC DNA]</scope>
    <source>
        <strain evidence="11">LMG 21833T</strain>
    </source>
</reference>
<dbReference type="Gene3D" id="3.40.50.300">
    <property type="entry name" value="P-loop containing nucleotide triphosphate hydrolases"/>
    <property type="match status" value="1"/>
</dbReference>
<gene>
    <name evidence="10" type="ORF">BABA_15202</name>
</gene>
<dbReference type="InterPro" id="IPR003439">
    <property type="entry name" value="ABC_transporter-like_ATP-bd"/>
</dbReference>
<sequence length="541" mass="60417">MKPKVIFKNVAKTYTLYEGKFDKLVDLVASKKKKNKTFYALSDISFEVYEGETIGIIGVNGSGKSTLSNLLAQVMPATSGEITINGETSLIAISAGLNINLTGLDNIELKCLMHGLSKESIEEITPKIMEFADIGDFIRQPVKNYSSGMKSRLGFAISVHTDPDILIIDEALSVGDETFYEKCLTKMEEFKKQGKTIFFISHSISQVRSFCDKAMWLHHGKVQSYGGIGKVIREYKEYISWYRGLNADEQKKYKREMMAKQFIPSDKSDSIEGASLELQGESEKKKKKDSSGLGKNAILTVLFLCLLVSAYMMVQDGVDPAATIAAKVEKPVKVKKTSQPVQKEGRPIHQEGFINENNSALFKEVEQKNPLLSLDFSKKVMVLEEVGQLFKVQLDDGTIGYTDQKNITLANHVDDTKSVKMSGILPITPTVFSHSYQFYLAYINAKEENIKHDLRGLSNEMGQNPNEKLLEYKDRNVLYRIHNGESTAIIVTGIDTSSPEFHSLSGNAILKDQEGNMGLVVTEKNRIIYNKSDESLTIETK</sequence>
<keyword evidence="6" id="KW-1278">Translocase</keyword>
<dbReference type="PANTHER" id="PTHR46743">
    <property type="entry name" value="TEICHOIC ACIDS EXPORT ATP-BINDING PROTEIN TAGH"/>
    <property type="match status" value="1"/>
</dbReference>
<dbReference type="Pfam" id="PF00005">
    <property type="entry name" value="ABC_tran"/>
    <property type="match status" value="1"/>
</dbReference>
<comment type="caution">
    <text evidence="10">The sequence shown here is derived from an EMBL/GenBank/DDBJ whole genome shotgun (WGS) entry which is preliminary data.</text>
</comment>
<dbReference type="SUPFAM" id="SSF52540">
    <property type="entry name" value="P-loop containing nucleoside triphosphate hydrolases"/>
    <property type="match status" value="1"/>
</dbReference>
<keyword evidence="2" id="KW-0813">Transport</keyword>
<dbReference type="OrthoDB" id="9778870at2"/>
<feature type="transmembrane region" description="Helical" evidence="8">
    <location>
        <begin position="293"/>
        <end position="314"/>
    </location>
</feature>
<dbReference type="STRING" id="1117379.BABA_15202"/>
<comment type="similarity">
    <text evidence="1">Belongs to the ABC transporter superfamily.</text>
</comment>
<dbReference type="Proteomes" id="UP000006316">
    <property type="component" value="Unassembled WGS sequence"/>
</dbReference>
<keyword evidence="11" id="KW-1185">Reference proteome</keyword>
<evidence type="ECO:0000313" key="11">
    <source>
        <dbReference type="Proteomes" id="UP000006316"/>
    </source>
</evidence>
<evidence type="ECO:0000256" key="7">
    <source>
        <dbReference type="ARBA" id="ARBA00023136"/>
    </source>
</evidence>
<accession>K6DEH4</accession>
<dbReference type="GO" id="GO:0016887">
    <property type="term" value="F:ATP hydrolysis activity"/>
    <property type="evidence" value="ECO:0007669"/>
    <property type="project" value="InterPro"/>
</dbReference>
<dbReference type="PANTHER" id="PTHR46743:SF2">
    <property type="entry name" value="TEICHOIC ACIDS EXPORT ATP-BINDING PROTEIN TAGH"/>
    <property type="match status" value="1"/>
</dbReference>
<protein>
    <submittedName>
        <fullName evidence="10">Teichoic acids export ATP-binding protein TagH</fullName>
    </submittedName>
</protein>
<dbReference type="PROSITE" id="PS00211">
    <property type="entry name" value="ABC_TRANSPORTER_1"/>
    <property type="match status" value="1"/>
</dbReference>
<keyword evidence="5 10" id="KW-0067">ATP-binding</keyword>
<dbReference type="GO" id="GO:0140359">
    <property type="term" value="F:ABC-type transporter activity"/>
    <property type="evidence" value="ECO:0007669"/>
    <property type="project" value="InterPro"/>
</dbReference>
<keyword evidence="4" id="KW-0547">Nucleotide-binding</keyword>
<dbReference type="EMBL" id="AJLS01000115">
    <property type="protein sequence ID" value="EKN66468.1"/>
    <property type="molecule type" value="Genomic_DNA"/>
</dbReference>
<dbReference type="AlphaFoldDB" id="K6DEH4"/>
<evidence type="ECO:0000256" key="4">
    <source>
        <dbReference type="ARBA" id="ARBA00022741"/>
    </source>
</evidence>
<dbReference type="InterPro" id="IPR017871">
    <property type="entry name" value="ABC_transporter-like_CS"/>
</dbReference>
<dbReference type="NCBIfam" id="NF010066">
    <property type="entry name" value="PRK13546.1"/>
    <property type="match status" value="1"/>
</dbReference>
<dbReference type="InterPro" id="IPR015860">
    <property type="entry name" value="ABC_transpr_TagH-like"/>
</dbReference>
<dbReference type="SMART" id="SM00382">
    <property type="entry name" value="AAA"/>
    <property type="match status" value="1"/>
</dbReference>
<dbReference type="PATRIC" id="fig|1117379.3.peg.3141"/>
<organism evidence="10 11">
    <name type="scientific">Neobacillus bataviensis LMG 21833</name>
    <dbReference type="NCBI Taxonomy" id="1117379"/>
    <lineage>
        <taxon>Bacteria</taxon>
        <taxon>Bacillati</taxon>
        <taxon>Bacillota</taxon>
        <taxon>Bacilli</taxon>
        <taxon>Bacillales</taxon>
        <taxon>Bacillaceae</taxon>
        <taxon>Neobacillus</taxon>
    </lineage>
</organism>
<keyword evidence="8" id="KW-1133">Transmembrane helix</keyword>